<name>A0A518KBL0_9BACT</name>
<dbReference type="Proteomes" id="UP000316426">
    <property type="component" value="Chromosome"/>
</dbReference>
<proteinExistence type="inferred from homology"/>
<keyword evidence="4" id="KW-1185">Reference proteome</keyword>
<dbReference type="EMBL" id="CP036349">
    <property type="protein sequence ID" value="QDV75184.1"/>
    <property type="molecule type" value="Genomic_DNA"/>
</dbReference>
<dbReference type="SUPFAM" id="SSF52540">
    <property type="entry name" value="P-loop containing nucleoside triphosphate hydrolases"/>
    <property type="match status" value="1"/>
</dbReference>
<sequence>MVHDADELLDNRGRVLGNRITRVGRFLRKTSLDELPQLLNIVRGEMSFVGPRPILPEHLGRYEGRGELRFRLRPGITGLAQVNGRNTIPWSRRVALDVEYVEQFSLALDLRIWMKTFVVVSKGSGVVMDRNPEVVDDLAGVRVGGTTEYNGRVEPRMQGAFRKDAAYEDIMTAMNASLAGSHDAALEDMPETHATIHVIGAPRSGTTLMTQLLASQLDVGYVNNLVAAFWRAPVYGIHLSKKLMPEATPMSFASRYGRTDGIAEPHEFGYFWCRLLGYSEMRQRLQEAEGSVDWDCFHRQIVNMTHAFGKPMVFKSFLLSWHLRRVAEVLSRSCFVWVRRDPVENALSLLEARRQQLGSVDQWVSLKPLEYEWLRSESPEVQVAGQVFFLEKAIREQSRMLDSSRLVEINHTDLCGDAAGAVASVAELLNKNGETTSLRGVPTPSLNAAKKLGDYDPAERRKVERAVERFFTEIPHQCDNNRAA</sequence>
<reference evidence="3 4" key="1">
    <citation type="submission" date="2019-02" db="EMBL/GenBank/DDBJ databases">
        <title>Deep-cultivation of Planctomycetes and their phenomic and genomic characterization uncovers novel biology.</title>
        <authorList>
            <person name="Wiegand S."/>
            <person name="Jogler M."/>
            <person name="Boedeker C."/>
            <person name="Pinto D."/>
            <person name="Vollmers J."/>
            <person name="Rivas-Marin E."/>
            <person name="Kohn T."/>
            <person name="Peeters S.H."/>
            <person name="Heuer A."/>
            <person name="Rast P."/>
            <person name="Oberbeckmann S."/>
            <person name="Bunk B."/>
            <person name="Jeske O."/>
            <person name="Meyerdierks A."/>
            <person name="Storesund J.E."/>
            <person name="Kallscheuer N."/>
            <person name="Luecker S."/>
            <person name="Lage O.M."/>
            <person name="Pohl T."/>
            <person name="Merkel B.J."/>
            <person name="Hornburger P."/>
            <person name="Mueller R.-W."/>
            <person name="Bruemmer F."/>
            <person name="Labrenz M."/>
            <person name="Spormann A.M."/>
            <person name="Op den Camp H."/>
            <person name="Overmann J."/>
            <person name="Amann R."/>
            <person name="Jetten M.S.M."/>
            <person name="Mascher T."/>
            <person name="Medema M.H."/>
            <person name="Devos D.P."/>
            <person name="Kaster A.-K."/>
            <person name="Ovreas L."/>
            <person name="Rohde M."/>
            <person name="Galperin M.Y."/>
            <person name="Jogler C."/>
        </authorList>
    </citation>
    <scope>NUCLEOTIDE SEQUENCE [LARGE SCALE GENOMIC DNA]</scope>
    <source>
        <strain evidence="3 4">Spa11</strain>
    </source>
</reference>
<dbReference type="Pfam" id="PF13469">
    <property type="entry name" value="Sulfotransfer_3"/>
    <property type="match status" value="1"/>
</dbReference>
<organism evidence="3 4">
    <name type="scientific">Botrimarina mediterranea</name>
    <dbReference type="NCBI Taxonomy" id="2528022"/>
    <lineage>
        <taxon>Bacteria</taxon>
        <taxon>Pseudomonadati</taxon>
        <taxon>Planctomycetota</taxon>
        <taxon>Planctomycetia</taxon>
        <taxon>Pirellulales</taxon>
        <taxon>Lacipirellulaceae</taxon>
        <taxon>Botrimarina</taxon>
    </lineage>
</organism>
<dbReference type="Pfam" id="PF02397">
    <property type="entry name" value="Bac_transf"/>
    <property type="match status" value="1"/>
</dbReference>
<evidence type="ECO:0000313" key="3">
    <source>
        <dbReference type="EMBL" id="QDV75184.1"/>
    </source>
</evidence>
<gene>
    <name evidence="3" type="primary">pglC</name>
    <name evidence="3" type="ORF">Spa11_33970</name>
</gene>
<evidence type="ECO:0000313" key="4">
    <source>
        <dbReference type="Proteomes" id="UP000316426"/>
    </source>
</evidence>
<dbReference type="GO" id="GO:0102334">
    <property type="term" value="F:N,N'-diacetylbacilliosaminyl-1-phosphate transferase activity"/>
    <property type="evidence" value="ECO:0007669"/>
    <property type="project" value="UniProtKB-EC"/>
</dbReference>
<dbReference type="PANTHER" id="PTHR30576">
    <property type="entry name" value="COLANIC BIOSYNTHESIS UDP-GLUCOSE LIPID CARRIER TRANSFERASE"/>
    <property type="match status" value="1"/>
</dbReference>
<dbReference type="Gene3D" id="3.40.50.300">
    <property type="entry name" value="P-loop containing nucleotide triphosphate hydrolases"/>
    <property type="match status" value="1"/>
</dbReference>
<evidence type="ECO:0000256" key="1">
    <source>
        <dbReference type="ARBA" id="ARBA00006464"/>
    </source>
</evidence>
<protein>
    <submittedName>
        <fullName evidence="3">Undecaprenyl phosphate N,N'-diacetylbacillosamine 1-phosphate transferase</fullName>
        <ecNumber evidence="3">2.7.8.36</ecNumber>
    </submittedName>
</protein>
<evidence type="ECO:0000259" key="2">
    <source>
        <dbReference type="Pfam" id="PF02397"/>
    </source>
</evidence>
<comment type="similarity">
    <text evidence="1">Belongs to the bacterial sugar transferase family.</text>
</comment>
<dbReference type="EC" id="2.7.8.36" evidence="3"/>
<accession>A0A518KBL0</accession>
<feature type="domain" description="Bacterial sugar transferase" evidence="2">
    <location>
        <begin position="18"/>
        <end position="120"/>
    </location>
</feature>
<dbReference type="KEGG" id="bmei:Spa11_33970"/>
<dbReference type="InterPro" id="IPR003362">
    <property type="entry name" value="Bact_transf"/>
</dbReference>
<dbReference type="AlphaFoldDB" id="A0A518KBL0"/>
<keyword evidence="3" id="KW-0808">Transferase</keyword>
<dbReference type="InterPro" id="IPR027417">
    <property type="entry name" value="P-loop_NTPase"/>
</dbReference>
<dbReference type="PANTHER" id="PTHR30576:SF0">
    <property type="entry name" value="UNDECAPRENYL-PHOSPHATE N-ACETYLGALACTOSAMINYL 1-PHOSPHATE TRANSFERASE-RELATED"/>
    <property type="match status" value="1"/>
</dbReference>